<organism evidence="2 3">
    <name type="scientific">Mortierella hygrophila</name>
    <dbReference type="NCBI Taxonomy" id="979708"/>
    <lineage>
        <taxon>Eukaryota</taxon>
        <taxon>Fungi</taxon>
        <taxon>Fungi incertae sedis</taxon>
        <taxon>Mucoromycota</taxon>
        <taxon>Mortierellomycotina</taxon>
        <taxon>Mortierellomycetes</taxon>
        <taxon>Mortierellales</taxon>
        <taxon>Mortierellaceae</taxon>
        <taxon>Mortierella</taxon>
    </lineage>
</organism>
<sequence>MVILLLSVDMSYSNIVTADDFDLLLGGLEPFYNAQPATTSPYGTTDQSIWSASTTTLVTSTKAMTKSIHSPPLCTNAAEFIANNIWHIPAPAPTILRSKDSQLVASMHLLGPSTGAPHTIRHRSVDSHPTQDHHVEHEQPSRSSIVPKEDETLNEYSKHHIHFRSDPYTPDLFPGTGDCRASPVALEMLLDGPHETVLTEKEKRALIEYGRVIGNSGTEPPRHCHGNNDNNNRSNNKYGQQQREKHAKIDMSLQGTGERDYRPKIAYSRDFLMSFRAFDVPPESIDRIHWIQQNPTLDHPQNAAGPRMVRLQPAFQEPRGDYQRAGNYDPEMGHRQSGREGGFREEGAFRDVGFGGEIGLRGEREQSTAIGNGPSRVGAQGTSRRDVGFRGESGQGTLRGKGAFRGDVASNGDDRFKRGSGFGAPNFLPPLRPPSVPSTPRLHFQQSSATATGGLSGSVFSFKTRGPLGPPAAPRSGPQMRGFKSRTTL</sequence>
<name>A0A9P6K709_9FUNG</name>
<accession>A0A9P6K709</accession>
<dbReference type="Proteomes" id="UP000723463">
    <property type="component" value="Unassembled WGS sequence"/>
</dbReference>
<feature type="region of interest" description="Disordered" evidence="1">
    <location>
        <begin position="360"/>
        <end position="489"/>
    </location>
</feature>
<feature type="compositionally biased region" description="Low complexity" evidence="1">
    <location>
        <begin position="227"/>
        <end position="236"/>
    </location>
</feature>
<gene>
    <name evidence="2" type="ORF">EC957_004212</name>
</gene>
<protein>
    <submittedName>
        <fullName evidence="2">Uncharacterized protein</fullName>
    </submittedName>
</protein>
<evidence type="ECO:0000256" key="1">
    <source>
        <dbReference type="SAM" id="MobiDB-lite"/>
    </source>
</evidence>
<feature type="region of interest" description="Disordered" evidence="1">
    <location>
        <begin position="213"/>
        <end position="256"/>
    </location>
</feature>
<comment type="caution">
    <text evidence="2">The sequence shown here is derived from an EMBL/GenBank/DDBJ whole genome shotgun (WGS) entry which is preliminary data.</text>
</comment>
<reference evidence="2" key="1">
    <citation type="journal article" date="2020" name="Fungal Divers.">
        <title>Resolving the Mortierellaceae phylogeny through synthesis of multi-gene phylogenetics and phylogenomics.</title>
        <authorList>
            <person name="Vandepol N."/>
            <person name="Liber J."/>
            <person name="Desiro A."/>
            <person name="Na H."/>
            <person name="Kennedy M."/>
            <person name="Barry K."/>
            <person name="Grigoriev I.V."/>
            <person name="Miller A.N."/>
            <person name="O'Donnell K."/>
            <person name="Stajich J.E."/>
            <person name="Bonito G."/>
        </authorList>
    </citation>
    <scope>NUCLEOTIDE SEQUENCE</scope>
    <source>
        <strain evidence="2">NRRL 2591</strain>
    </source>
</reference>
<feature type="compositionally biased region" description="Pro residues" evidence="1">
    <location>
        <begin position="427"/>
        <end position="437"/>
    </location>
</feature>
<feature type="compositionally biased region" description="Basic and acidic residues" evidence="1">
    <location>
        <begin position="123"/>
        <end position="140"/>
    </location>
</feature>
<keyword evidence="3" id="KW-1185">Reference proteome</keyword>
<dbReference type="EMBL" id="JAAAXW010000020">
    <property type="protein sequence ID" value="KAF9549298.1"/>
    <property type="molecule type" value="Genomic_DNA"/>
</dbReference>
<evidence type="ECO:0000313" key="2">
    <source>
        <dbReference type="EMBL" id="KAF9549298.1"/>
    </source>
</evidence>
<evidence type="ECO:0000313" key="3">
    <source>
        <dbReference type="Proteomes" id="UP000723463"/>
    </source>
</evidence>
<proteinExistence type="predicted"/>
<feature type="compositionally biased region" description="Low complexity" evidence="1">
    <location>
        <begin position="438"/>
        <end position="453"/>
    </location>
</feature>
<dbReference type="AlphaFoldDB" id="A0A9P6K709"/>
<feature type="region of interest" description="Disordered" evidence="1">
    <location>
        <begin position="114"/>
        <end position="147"/>
    </location>
</feature>